<dbReference type="PANTHER" id="PTHR42805:SF1">
    <property type="entry name" value="PTERIN-4-ALPHA-CARBINOLAMINE DEHYDRATASE-RELATED"/>
    <property type="match status" value="1"/>
</dbReference>
<comment type="similarity">
    <text evidence="2">Belongs to the pterin-4-alpha-carbinolamine dehydratase family.</text>
</comment>
<reference evidence="5" key="1">
    <citation type="submission" date="2018-05" db="EMBL/GenBank/DDBJ databases">
        <authorList>
            <person name="Lanie J.A."/>
            <person name="Ng W.-L."/>
            <person name="Kazmierczak K.M."/>
            <person name="Andrzejewski T.M."/>
            <person name="Davidsen T.M."/>
            <person name="Wayne K.J."/>
            <person name="Tettelin H."/>
            <person name="Glass J.I."/>
            <person name="Rusch D."/>
            <person name="Podicherti R."/>
            <person name="Tsui H.-C.T."/>
            <person name="Winkler M.E."/>
        </authorList>
    </citation>
    <scope>NUCLEOTIDE SEQUENCE</scope>
</reference>
<dbReference type="EMBL" id="UINC01005328">
    <property type="protein sequence ID" value="SVA20611.1"/>
    <property type="molecule type" value="Genomic_DNA"/>
</dbReference>
<dbReference type="Pfam" id="PF01329">
    <property type="entry name" value="Pterin_4a"/>
    <property type="match status" value="1"/>
</dbReference>
<dbReference type="EC" id="4.2.1.96" evidence="3"/>
<sequence>MSDLTQQKCEACRADAPRVTLDESKELLKQIPDWKIMPQASIDRLRRIFKFDDYSEAVSFSNKVAELAEEEDHHPSILLEWGQVEVNWWTHKIGGLHKNDFISAAKTDVIFNS</sequence>
<evidence type="ECO:0000313" key="5">
    <source>
        <dbReference type="EMBL" id="SVA20611.1"/>
    </source>
</evidence>
<dbReference type="AlphaFoldDB" id="A0A381TYT2"/>
<dbReference type="InterPro" id="IPR036428">
    <property type="entry name" value="PCD_sf"/>
</dbReference>
<evidence type="ECO:0000256" key="4">
    <source>
        <dbReference type="ARBA" id="ARBA00023239"/>
    </source>
</evidence>
<evidence type="ECO:0000256" key="1">
    <source>
        <dbReference type="ARBA" id="ARBA00001554"/>
    </source>
</evidence>
<comment type="catalytic activity">
    <reaction evidence="1">
        <text>(4aS,6R)-4a-hydroxy-L-erythro-5,6,7,8-tetrahydrobiopterin = (6R)-L-erythro-6,7-dihydrobiopterin + H2O</text>
        <dbReference type="Rhea" id="RHEA:11920"/>
        <dbReference type="ChEBI" id="CHEBI:15377"/>
        <dbReference type="ChEBI" id="CHEBI:15642"/>
        <dbReference type="ChEBI" id="CHEBI:43120"/>
        <dbReference type="EC" id="4.2.1.96"/>
    </reaction>
</comment>
<organism evidence="5">
    <name type="scientific">marine metagenome</name>
    <dbReference type="NCBI Taxonomy" id="408172"/>
    <lineage>
        <taxon>unclassified sequences</taxon>
        <taxon>metagenomes</taxon>
        <taxon>ecological metagenomes</taxon>
    </lineage>
</organism>
<dbReference type="PANTHER" id="PTHR42805">
    <property type="entry name" value="PTERIN-4-ALPHA-CARBINOLAMINE DEHYDRATASE-RELATED"/>
    <property type="match status" value="1"/>
</dbReference>
<dbReference type="Gene3D" id="3.30.1360.20">
    <property type="entry name" value="Transcriptional coactivator/pterin dehydratase"/>
    <property type="match status" value="1"/>
</dbReference>
<dbReference type="InterPro" id="IPR050376">
    <property type="entry name" value="Pterin-4-alpha-carb_dehyd"/>
</dbReference>
<accession>A0A381TYT2</accession>
<dbReference type="InterPro" id="IPR001533">
    <property type="entry name" value="Pterin_deHydtase"/>
</dbReference>
<keyword evidence="4" id="KW-0456">Lyase</keyword>
<dbReference type="GO" id="GO:0006729">
    <property type="term" value="P:tetrahydrobiopterin biosynthetic process"/>
    <property type="evidence" value="ECO:0007669"/>
    <property type="project" value="InterPro"/>
</dbReference>
<dbReference type="GO" id="GO:0008124">
    <property type="term" value="F:4-alpha-hydroxytetrahydrobiopterin dehydratase activity"/>
    <property type="evidence" value="ECO:0007669"/>
    <property type="project" value="UniProtKB-EC"/>
</dbReference>
<dbReference type="NCBIfam" id="NF002016">
    <property type="entry name" value="PRK00823.1-1"/>
    <property type="match status" value="1"/>
</dbReference>
<name>A0A381TYT2_9ZZZZ</name>
<dbReference type="SUPFAM" id="SSF55248">
    <property type="entry name" value="PCD-like"/>
    <property type="match status" value="1"/>
</dbReference>
<dbReference type="HAMAP" id="MF_00434">
    <property type="entry name" value="Pterin_4_alpha"/>
    <property type="match status" value="1"/>
</dbReference>
<protein>
    <recommendedName>
        <fullName evidence="3">4a-hydroxytetrahydrobiopterin dehydratase</fullName>
        <ecNumber evidence="3">4.2.1.96</ecNumber>
    </recommendedName>
</protein>
<evidence type="ECO:0000256" key="3">
    <source>
        <dbReference type="ARBA" id="ARBA00013252"/>
    </source>
</evidence>
<evidence type="ECO:0000256" key="2">
    <source>
        <dbReference type="ARBA" id="ARBA00006472"/>
    </source>
</evidence>
<dbReference type="CDD" id="cd00913">
    <property type="entry name" value="PCD_DCoH_subfamily_a"/>
    <property type="match status" value="1"/>
</dbReference>
<gene>
    <name evidence="5" type="ORF">METZ01_LOCUS73465</name>
</gene>
<proteinExistence type="inferred from homology"/>